<name>A0A255XML9_9PROT</name>
<dbReference type="AlphaFoldDB" id="A0A255XML9"/>
<gene>
    <name evidence="1" type="ORF">CHR90_16325</name>
</gene>
<dbReference type="Pfam" id="PF06552">
    <property type="entry name" value="TOM20_plant"/>
    <property type="match status" value="1"/>
</dbReference>
<dbReference type="Gene3D" id="1.25.40.10">
    <property type="entry name" value="Tetratricopeptide repeat domain"/>
    <property type="match status" value="1"/>
</dbReference>
<comment type="caution">
    <text evidence="1">The sequence shown here is derived from an EMBL/GenBank/DDBJ whole genome shotgun (WGS) entry which is preliminary data.</text>
</comment>
<keyword evidence="2" id="KW-1185">Reference proteome</keyword>
<proteinExistence type="predicted"/>
<dbReference type="RefSeq" id="WP_094410167.1">
    <property type="nucleotide sequence ID" value="NZ_BMJZ01000005.1"/>
</dbReference>
<sequence>MPSALLWPIPAQHLEAGSLLQVTRAALETEATLEAAKDKVERLAKAAKSEAMTLGLRASLLLVAATPDDMPAFEAAEDMLHSAIEKAPEDGRLWQAMGIALLRIAEAGGQPLPELLQGAEAALAKAQKLDVALNRLALTQARLLLALVEAAADSVTLETLEGIDAELAAAEARYKAAPLQVVTLLPLLDTLQVSARVDPDNTAKRLQRIVALLRVAVPKLPELKKTLPQLAELLLSGAQTVQDEDAAFALVKQANLTANDAVTLLPDALDARVLHGKTLIELAGYVDDSDAARLLYVALGRFEEAVAMTERRDASLLITLGNAHLLHARLVRDGEADLHFADALANYKAAAVVRGHRHTFHEAIVHALLGDEDAARIALEDCKDLPSPAVLLTLPGMEPYREQAWFTELLDIARQAEKAPSD</sequence>
<organism evidence="1 2">
    <name type="scientific">Elstera cyanobacteriorum</name>
    <dbReference type="NCBI Taxonomy" id="2022747"/>
    <lineage>
        <taxon>Bacteria</taxon>
        <taxon>Pseudomonadati</taxon>
        <taxon>Pseudomonadota</taxon>
        <taxon>Alphaproteobacteria</taxon>
        <taxon>Rhodospirillales</taxon>
        <taxon>Rhodospirillaceae</taxon>
        <taxon>Elstera</taxon>
    </lineage>
</organism>
<reference evidence="1 2" key="1">
    <citation type="submission" date="2017-07" db="EMBL/GenBank/DDBJ databases">
        <title>Elstera cyanobacteriorum sp. nov., a novel bacterium isolated from cyanobacterial aggregates in a eutrophic lake.</title>
        <authorList>
            <person name="Cai H."/>
        </authorList>
    </citation>
    <scope>NUCLEOTIDE SEQUENCE [LARGE SCALE GENOMIC DNA]</scope>
    <source>
        <strain evidence="1 2">TH019</strain>
    </source>
</reference>
<evidence type="ECO:0000313" key="2">
    <source>
        <dbReference type="Proteomes" id="UP000216361"/>
    </source>
</evidence>
<dbReference type="Proteomes" id="UP000216361">
    <property type="component" value="Unassembled WGS sequence"/>
</dbReference>
<dbReference type="EMBL" id="NOXS01000034">
    <property type="protein sequence ID" value="OYQ17510.1"/>
    <property type="molecule type" value="Genomic_DNA"/>
</dbReference>
<evidence type="ECO:0000313" key="1">
    <source>
        <dbReference type="EMBL" id="OYQ17510.1"/>
    </source>
</evidence>
<dbReference type="InterPro" id="IPR011990">
    <property type="entry name" value="TPR-like_helical_dom_sf"/>
</dbReference>
<accession>A0A255XML9</accession>
<protein>
    <submittedName>
        <fullName evidence="1">Uncharacterized protein</fullName>
    </submittedName>
</protein>
<dbReference type="OrthoDB" id="9822875at2"/>